<evidence type="ECO:0000256" key="1">
    <source>
        <dbReference type="SAM" id="Phobius"/>
    </source>
</evidence>
<evidence type="ECO:0000313" key="3">
    <source>
        <dbReference type="Proteomes" id="UP000297834"/>
    </source>
</evidence>
<dbReference type="AlphaFoldDB" id="A0A4Y7XEL4"/>
<dbReference type="RefSeq" id="WP_134243584.1">
    <property type="nucleotide sequence ID" value="NZ_SNTY01000012.1"/>
</dbReference>
<evidence type="ECO:0000313" key="2">
    <source>
        <dbReference type="EMBL" id="TEU30104.1"/>
    </source>
</evidence>
<feature type="transmembrane region" description="Helical" evidence="1">
    <location>
        <begin position="134"/>
        <end position="153"/>
    </location>
</feature>
<gene>
    <name evidence="2" type="ORF">E2B99_03430</name>
</gene>
<dbReference type="EMBL" id="SNTY01000012">
    <property type="protein sequence ID" value="TEU30104.1"/>
    <property type="molecule type" value="Genomic_DNA"/>
</dbReference>
<sequence>MSIEASQLIANLGGRAAAHQIRKQAPIGTAYIAQYQLADDRITHYYDDRFRLYQDGHWAFVGIQQYAGIKNNSMFTTQCELRDLHKALETLPAANLDKTPDCLKCSNTKVLLTACQDHVVRLAEQNLNKCNGRFWWRATAIFFFALNIIQMATGQGWSL</sequence>
<accession>A0A4Y7XEL4</accession>
<dbReference type="STRING" id="1120977.GCA_000619845_00217"/>
<name>A0A4Y7XEL4_9GAMM</name>
<dbReference type="OrthoDB" id="9822481at2"/>
<keyword evidence="3" id="KW-1185">Reference proteome</keyword>
<comment type="caution">
    <text evidence="2">The sequence shown here is derived from an EMBL/GenBank/DDBJ whole genome shotgun (WGS) entry which is preliminary data.</text>
</comment>
<protein>
    <submittedName>
        <fullName evidence="2">Uncharacterized protein</fullName>
    </submittedName>
</protein>
<dbReference type="Proteomes" id="UP000297834">
    <property type="component" value="Unassembled WGS sequence"/>
</dbReference>
<keyword evidence="1" id="KW-1133">Transmembrane helix</keyword>
<proteinExistence type="predicted"/>
<reference evidence="2 3" key="1">
    <citation type="submission" date="2019-03" db="EMBL/GenBank/DDBJ databases">
        <title>Alkanindiges illinoisensis: a potential pathogenic isolated from ascites of a gastric cancer patient with abdominal metastasis.</title>
        <authorList>
            <person name="Hu X."/>
            <person name="Yang B."/>
            <person name="Yan X."/>
            <person name="Lin L."/>
            <person name="Zhao H."/>
            <person name="Zhou F."/>
            <person name="Su B."/>
            <person name="Chen J."/>
            <person name="Rui Y."/>
            <person name="Wang Q."/>
            <person name="Zheng L."/>
        </authorList>
    </citation>
    <scope>NUCLEOTIDE SEQUENCE [LARGE SCALE GENOMIC DNA]</scope>
    <source>
        <strain evidence="2 3">NFYY 23406</strain>
    </source>
</reference>
<organism evidence="2 3">
    <name type="scientific">Alkanindiges illinoisensis</name>
    <dbReference type="NCBI Taxonomy" id="197183"/>
    <lineage>
        <taxon>Bacteria</taxon>
        <taxon>Pseudomonadati</taxon>
        <taxon>Pseudomonadota</taxon>
        <taxon>Gammaproteobacteria</taxon>
        <taxon>Moraxellales</taxon>
        <taxon>Moraxellaceae</taxon>
        <taxon>Alkanindiges</taxon>
    </lineage>
</organism>
<keyword evidence="1" id="KW-0472">Membrane</keyword>
<keyword evidence="1" id="KW-0812">Transmembrane</keyword>